<evidence type="ECO:0000256" key="4">
    <source>
        <dbReference type="ARBA" id="ARBA00022679"/>
    </source>
</evidence>
<comment type="similarity">
    <text evidence="1 6">Belongs to the methyltransferase superfamily. RsmH family.</text>
</comment>
<dbReference type="SUPFAM" id="SSF53335">
    <property type="entry name" value="S-adenosyl-L-methionine-dependent methyltransferases"/>
    <property type="match status" value="1"/>
</dbReference>
<dbReference type="KEGG" id="mon:G8E03_13145"/>
<dbReference type="Proteomes" id="UP000500791">
    <property type="component" value="Chromosome"/>
</dbReference>
<dbReference type="PANTHER" id="PTHR11265:SF0">
    <property type="entry name" value="12S RRNA N4-METHYLCYTIDINE METHYLTRANSFERASE"/>
    <property type="match status" value="1"/>
</dbReference>
<comment type="subcellular location">
    <subcellularLocation>
        <location evidence="6">Cytoplasm</location>
    </subcellularLocation>
</comment>
<sequence length="334" mass="35527">MTGAPHIPVLLDEVIAAASPVGGVWLDGTLGAGGYTRALLDAGAQRVMGVDRDPRAEAELGTWTQPYADRFTFLPGTFGQLDILARDAGADALDGVVLDIGVSSMQIDEAERGFSFQKDGPLDMRMGRNGLRAFDLVNDATEAQLADIIFQYGEERASRRIAKAIVAARPVADSTLALAEIISKEVPRGKPGQPHPATRTFQALRIAVNEELAELVRGLLAAERMLAPGGTLIVVTFHSLEDRIVKRFLADRAGKGGGGSRYAPVQHVTPPSFEMITRKAVTAGRDELERNPRARSAKLRAARRTDAAPFAADVAGLGLPGLDRTLLSSEGGSK</sequence>
<keyword evidence="3 6" id="KW-0489">Methyltransferase</keyword>
<dbReference type="SUPFAM" id="SSF81799">
    <property type="entry name" value="Putative methyltransferase TM0872, insert domain"/>
    <property type="match status" value="1"/>
</dbReference>
<dbReference type="Gene3D" id="1.10.150.170">
    <property type="entry name" value="Putative methyltransferase TM0872, insert domain"/>
    <property type="match status" value="1"/>
</dbReference>
<dbReference type="InterPro" id="IPR023397">
    <property type="entry name" value="SAM-dep_MeTrfase_MraW_recog"/>
</dbReference>
<gene>
    <name evidence="6 7" type="primary">rsmH</name>
    <name evidence="7" type="ORF">G8E03_13145</name>
</gene>
<evidence type="ECO:0000313" key="7">
    <source>
        <dbReference type="EMBL" id="QIK41616.1"/>
    </source>
</evidence>
<feature type="binding site" evidence="6">
    <location>
        <position position="78"/>
    </location>
    <ligand>
        <name>S-adenosyl-L-methionine</name>
        <dbReference type="ChEBI" id="CHEBI:59789"/>
    </ligand>
</feature>
<keyword evidence="2 6" id="KW-0698">rRNA processing</keyword>
<evidence type="ECO:0000313" key="8">
    <source>
        <dbReference type="Proteomes" id="UP000500791"/>
    </source>
</evidence>
<name>A0A6G7VP17_9RHOB</name>
<dbReference type="HAMAP" id="MF_01007">
    <property type="entry name" value="16SrRNA_methyltr_H"/>
    <property type="match status" value="1"/>
</dbReference>
<dbReference type="AlphaFoldDB" id="A0A6G7VP17"/>
<keyword evidence="6" id="KW-0963">Cytoplasm</keyword>
<dbReference type="Pfam" id="PF01795">
    <property type="entry name" value="Methyltransf_5"/>
    <property type="match status" value="1"/>
</dbReference>
<comment type="catalytic activity">
    <reaction evidence="6">
        <text>cytidine(1402) in 16S rRNA + S-adenosyl-L-methionine = N(4)-methylcytidine(1402) in 16S rRNA + S-adenosyl-L-homocysteine + H(+)</text>
        <dbReference type="Rhea" id="RHEA:42928"/>
        <dbReference type="Rhea" id="RHEA-COMP:10286"/>
        <dbReference type="Rhea" id="RHEA-COMP:10287"/>
        <dbReference type="ChEBI" id="CHEBI:15378"/>
        <dbReference type="ChEBI" id="CHEBI:57856"/>
        <dbReference type="ChEBI" id="CHEBI:59789"/>
        <dbReference type="ChEBI" id="CHEBI:74506"/>
        <dbReference type="ChEBI" id="CHEBI:82748"/>
        <dbReference type="EC" id="2.1.1.199"/>
    </reaction>
</comment>
<dbReference type="EC" id="2.1.1.199" evidence="6"/>
<feature type="binding site" evidence="6">
    <location>
        <position position="106"/>
    </location>
    <ligand>
        <name>S-adenosyl-L-methionine</name>
        <dbReference type="ChEBI" id="CHEBI:59789"/>
    </ligand>
</feature>
<dbReference type="InterPro" id="IPR029063">
    <property type="entry name" value="SAM-dependent_MTases_sf"/>
</dbReference>
<dbReference type="GO" id="GO:0005737">
    <property type="term" value="C:cytoplasm"/>
    <property type="evidence" value="ECO:0007669"/>
    <property type="project" value="UniProtKB-SubCell"/>
</dbReference>
<dbReference type="Gene3D" id="3.40.50.150">
    <property type="entry name" value="Vaccinia Virus protein VP39"/>
    <property type="match status" value="1"/>
</dbReference>
<accession>A0A6G7VP17</accession>
<feature type="binding site" evidence="6">
    <location>
        <begin position="33"/>
        <end position="35"/>
    </location>
    <ligand>
        <name>S-adenosyl-L-methionine</name>
        <dbReference type="ChEBI" id="CHEBI:59789"/>
    </ligand>
</feature>
<evidence type="ECO:0000256" key="3">
    <source>
        <dbReference type="ARBA" id="ARBA00022603"/>
    </source>
</evidence>
<dbReference type="NCBIfam" id="TIGR00006">
    <property type="entry name" value="16S rRNA (cytosine(1402)-N(4))-methyltransferase RsmH"/>
    <property type="match status" value="1"/>
</dbReference>
<dbReference type="RefSeq" id="WP_166192736.1">
    <property type="nucleotide sequence ID" value="NZ_CP049811.1"/>
</dbReference>
<dbReference type="GO" id="GO:0071424">
    <property type="term" value="F:rRNA (cytosine-N4-)-methyltransferase activity"/>
    <property type="evidence" value="ECO:0007669"/>
    <property type="project" value="UniProtKB-UniRule"/>
</dbReference>
<keyword evidence="5 6" id="KW-0949">S-adenosyl-L-methionine</keyword>
<evidence type="ECO:0000256" key="2">
    <source>
        <dbReference type="ARBA" id="ARBA00022552"/>
    </source>
</evidence>
<dbReference type="PANTHER" id="PTHR11265">
    <property type="entry name" value="S-ADENOSYL-METHYLTRANSFERASE MRAW"/>
    <property type="match status" value="1"/>
</dbReference>
<feature type="binding site" evidence="6">
    <location>
        <position position="51"/>
    </location>
    <ligand>
        <name>S-adenosyl-L-methionine</name>
        <dbReference type="ChEBI" id="CHEBI:59789"/>
    </ligand>
</feature>
<organism evidence="7 8">
    <name type="scientific">Pontivivens nitratireducens</name>
    <dbReference type="NCBI Taxonomy" id="2758038"/>
    <lineage>
        <taxon>Bacteria</taxon>
        <taxon>Pseudomonadati</taxon>
        <taxon>Pseudomonadota</taxon>
        <taxon>Alphaproteobacteria</taxon>
        <taxon>Rhodobacterales</taxon>
        <taxon>Paracoccaceae</taxon>
        <taxon>Pontivivens</taxon>
    </lineage>
</organism>
<dbReference type="GO" id="GO:0070475">
    <property type="term" value="P:rRNA base methylation"/>
    <property type="evidence" value="ECO:0007669"/>
    <property type="project" value="UniProtKB-UniRule"/>
</dbReference>
<dbReference type="PIRSF" id="PIRSF004486">
    <property type="entry name" value="MraW"/>
    <property type="match status" value="1"/>
</dbReference>
<dbReference type="EMBL" id="CP049811">
    <property type="protein sequence ID" value="QIK41616.1"/>
    <property type="molecule type" value="Genomic_DNA"/>
</dbReference>
<comment type="function">
    <text evidence="6">Specifically methylates the N4 position of cytidine in position 1402 (C1402) of 16S rRNA.</text>
</comment>
<evidence type="ECO:0000256" key="5">
    <source>
        <dbReference type="ARBA" id="ARBA00022691"/>
    </source>
</evidence>
<evidence type="ECO:0000256" key="6">
    <source>
        <dbReference type="HAMAP-Rule" id="MF_01007"/>
    </source>
</evidence>
<feature type="binding site" evidence="6">
    <location>
        <position position="99"/>
    </location>
    <ligand>
        <name>S-adenosyl-L-methionine</name>
        <dbReference type="ChEBI" id="CHEBI:59789"/>
    </ligand>
</feature>
<keyword evidence="8" id="KW-1185">Reference proteome</keyword>
<dbReference type="InterPro" id="IPR002903">
    <property type="entry name" value="RsmH"/>
</dbReference>
<evidence type="ECO:0000256" key="1">
    <source>
        <dbReference type="ARBA" id="ARBA00010396"/>
    </source>
</evidence>
<proteinExistence type="inferred from homology"/>
<protein>
    <recommendedName>
        <fullName evidence="6">Ribosomal RNA small subunit methyltransferase H</fullName>
        <ecNumber evidence="6">2.1.1.199</ecNumber>
    </recommendedName>
    <alternativeName>
        <fullName evidence="6">16S rRNA m(4)C1402 methyltransferase</fullName>
    </alternativeName>
    <alternativeName>
        <fullName evidence="6">rRNA (cytosine-N(4)-)-methyltransferase RsmH</fullName>
    </alternativeName>
</protein>
<keyword evidence="4 6" id="KW-0808">Transferase</keyword>
<reference evidence="7 8" key="1">
    <citation type="submission" date="2020-03" db="EMBL/GenBank/DDBJ databases">
        <title>Complete genome sequence of Monaibacterium sp. ALG8 with diverse plasmids.</title>
        <authorList>
            <person name="Sun C."/>
        </authorList>
    </citation>
    <scope>NUCLEOTIDE SEQUENCE [LARGE SCALE GENOMIC DNA]</scope>
    <source>
        <strain evidence="7 8">ALG8</strain>
    </source>
</reference>